<accession>A0A3M6UVT1</accession>
<keyword evidence="3" id="KW-1185">Reference proteome</keyword>
<evidence type="ECO:0000313" key="3">
    <source>
        <dbReference type="Proteomes" id="UP000275408"/>
    </source>
</evidence>
<proteinExistence type="predicted"/>
<comment type="caution">
    <text evidence="2">The sequence shown here is derived from an EMBL/GenBank/DDBJ whole genome shotgun (WGS) entry which is preliminary data.</text>
</comment>
<dbReference type="EMBL" id="RCHS01000623">
    <property type="protein sequence ID" value="RMX57730.1"/>
    <property type="molecule type" value="Genomic_DNA"/>
</dbReference>
<gene>
    <name evidence="2" type="ORF">pdam_00004993</name>
</gene>
<evidence type="ECO:0000313" key="2">
    <source>
        <dbReference type="EMBL" id="RMX57730.1"/>
    </source>
</evidence>
<feature type="region of interest" description="Disordered" evidence="1">
    <location>
        <begin position="126"/>
        <end position="152"/>
    </location>
</feature>
<organism evidence="2 3">
    <name type="scientific">Pocillopora damicornis</name>
    <name type="common">Cauliflower coral</name>
    <name type="synonym">Millepora damicornis</name>
    <dbReference type="NCBI Taxonomy" id="46731"/>
    <lineage>
        <taxon>Eukaryota</taxon>
        <taxon>Metazoa</taxon>
        <taxon>Cnidaria</taxon>
        <taxon>Anthozoa</taxon>
        <taxon>Hexacorallia</taxon>
        <taxon>Scleractinia</taxon>
        <taxon>Astrocoeniina</taxon>
        <taxon>Pocilloporidae</taxon>
        <taxon>Pocillopora</taxon>
    </lineage>
</organism>
<reference evidence="2 3" key="1">
    <citation type="journal article" date="2018" name="Sci. Rep.">
        <title>Comparative analysis of the Pocillopora damicornis genome highlights role of immune system in coral evolution.</title>
        <authorList>
            <person name="Cunning R."/>
            <person name="Bay R.A."/>
            <person name="Gillette P."/>
            <person name="Baker A.C."/>
            <person name="Traylor-Knowles N."/>
        </authorList>
    </citation>
    <scope>NUCLEOTIDE SEQUENCE [LARGE SCALE GENOMIC DNA]</scope>
    <source>
        <strain evidence="2">RSMAS</strain>
        <tissue evidence="2">Whole animal</tissue>
    </source>
</reference>
<name>A0A3M6UVT1_POCDA</name>
<evidence type="ECO:0000256" key="1">
    <source>
        <dbReference type="SAM" id="MobiDB-lite"/>
    </source>
</evidence>
<dbReference type="Proteomes" id="UP000275408">
    <property type="component" value="Unassembled WGS sequence"/>
</dbReference>
<sequence length="236" mass="27685">MQKVRFPVYKLRLMLGLLLEAKDHPLLLTKYTFFSQLVANYPTVFFLYENCDKATHLEKLEYIKQIKGLNKAAEHSKNSTMFESFFGVQNEPLFFELLCHRTTIEKLYYELTATKFTARSLRSTSIKPKVPRGPRSLRTSNATHKMTSSSMNNTSISRLRQANYAQVRFFCVRIRRLIFHSLNISYNKINTHQPIIVNSEPNLNERVRLFRWSDHVFLIALGQLFRLVRLTSLDLS</sequence>
<dbReference type="AlphaFoldDB" id="A0A3M6UVT1"/>
<protein>
    <submittedName>
        <fullName evidence="2">Uncharacterized protein</fullName>
    </submittedName>
</protein>